<dbReference type="InterPro" id="IPR009057">
    <property type="entry name" value="Homeodomain-like_sf"/>
</dbReference>
<proteinExistence type="predicted"/>
<gene>
    <name evidence="6" type="ORF">GCM10011491_40380</name>
</gene>
<dbReference type="PRINTS" id="PR00455">
    <property type="entry name" value="HTHTETR"/>
</dbReference>
<dbReference type="GO" id="GO:0000976">
    <property type="term" value="F:transcription cis-regulatory region binding"/>
    <property type="evidence" value="ECO:0007669"/>
    <property type="project" value="TreeGrafter"/>
</dbReference>
<dbReference type="PANTHER" id="PTHR30055">
    <property type="entry name" value="HTH-TYPE TRANSCRIPTIONAL REGULATOR RUTR"/>
    <property type="match status" value="1"/>
</dbReference>
<evidence type="ECO:0000259" key="5">
    <source>
        <dbReference type="PROSITE" id="PS50977"/>
    </source>
</evidence>
<accession>A0A916WL72</accession>
<dbReference type="SUPFAM" id="SSF46689">
    <property type="entry name" value="Homeodomain-like"/>
    <property type="match status" value="1"/>
</dbReference>
<feature type="domain" description="HTH tetR-type" evidence="5">
    <location>
        <begin position="17"/>
        <end position="77"/>
    </location>
</feature>
<dbReference type="InterPro" id="IPR041347">
    <property type="entry name" value="MftR_C"/>
</dbReference>
<dbReference type="PANTHER" id="PTHR30055:SF238">
    <property type="entry name" value="MYCOFACTOCIN BIOSYNTHESIS TRANSCRIPTIONAL REGULATOR MFTR-RELATED"/>
    <property type="match status" value="1"/>
</dbReference>
<feature type="DNA-binding region" description="H-T-H motif" evidence="4">
    <location>
        <begin position="40"/>
        <end position="59"/>
    </location>
</feature>
<keyword evidence="2 4" id="KW-0238">DNA-binding</keyword>
<keyword evidence="1" id="KW-0805">Transcription regulation</keyword>
<dbReference type="GO" id="GO:0003700">
    <property type="term" value="F:DNA-binding transcription factor activity"/>
    <property type="evidence" value="ECO:0007669"/>
    <property type="project" value="TreeGrafter"/>
</dbReference>
<organism evidence="6 7">
    <name type="scientific">Brucella endophytica</name>
    <dbReference type="NCBI Taxonomy" id="1963359"/>
    <lineage>
        <taxon>Bacteria</taxon>
        <taxon>Pseudomonadati</taxon>
        <taxon>Pseudomonadota</taxon>
        <taxon>Alphaproteobacteria</taxon>
        <taxon>Hyphomicrobiales</taxon>
        <taxon>Brucellaceae</taxon>
        <taxon>Brucella/Ochrobactrum group</taxon>
        <taxon>Brucella</taxon>
    </lineage>
</organism>
<evidence type="ECO:0000256" key="4">
    <source>
        <dbReference type="PROSITE-ProRule" id="PRU00335"/>
    </source>
</evidence>
<comment type="caution">
    <text evidence="6">The sequence shown here is derived from an EMBL/GenBank/DDBJ whole genome shotgun (WGS) entry which is preliminary data.</text>
</comment>
<dbReference type="AlphaFoldDB" id="A0A916WL72"/>
<evidence type="ECO:0000256" key="3">
    <source>
        <dbReference type="ARBA" id="ARBA00023163"/>
    </source>
</evidence>
<dbReference type="Pfam" id="PF17754">
    <property type="entry name" value="TetR_C_14"/>
    <property type="match status" value="1"/>
</dbReference>
<dbReference type="InterPro" id="IPR023772">
    <property type="entry name" value="DNA-bd_HTH_TetR-type_CS"/>
</dbReference>
<dbReference type="Proteomes" id="UP000646478">
    <property type="component" value="Unassembled WGS sequence"/>
</dbReference>
<dbReference type="RefSeq" id="WP_188825999.1">
    <property type="nucleotide sequence ID" value="NZ_BMHH01000024.1"/>
</dbReference>
<name>A0A916WL72_9HYPH</name>
<dbReference type="Gene3D" id="1.10.10.60">
    <property type="entry name" value="Homeodomain-like"/>
    <property type="match status" value="1"/>
</dbReference>
<keyword evidence="3" id="KW-0804">Transcription</keyword>
<dbReference type="InterPro" id="IPR001647">
    <property type="entry name" value="HTH_TetR"/>
</dbReference>
<evidence type="ECO:0000313" key="6">
    <source>
        <dbReference type="EMBL" id="GGB08282.1"/>
    </source>
</evidence>
<evidence type="ECO:0000256" key="1">
    <source>
        <dbReference type="ARBA" id="ARBA00023015"/>
    </source>
</evidence>
<dbReference type="EMBL" id="BMHH01000024">
    <property type="protein sequence ID" value="GGB08282.1"/>
    <property type="molecule type" value="Genomic_DNA"/>
</dbReference>
<sequence length="211" mass="23120">MHDDLTPQEGLRARKRRETFRRIADTGLELFLAKGYAAATLDEIAQASGISRRTFFHYFKSKDDILLAHMSGYVEALRQLVVEHAAAGSPFDIACDALKALTASSEPSRAIAIARVMADSEALRVRASLSYQQFEQAVHEGLCEVCPDEGRSEGLRLVAMMTIGIMRVAVDAWLQNDGRQPLAEYIGEAFATVKAEVGAAPERLQTSGIHI</sequence>
<reference evidence="6" key="2">
    <citation type="submission" date="2020-09" db="EMBL/GenBank/DDBJ databases">
        <authorList>
            <person name="Sun Q."/>
            <person name="Zhou Y."/>
        </authorList>
    </citation>
    <scope>NUCLEOTIDE SEQUENCE</scope>
    <source>
        <strain evidence="6">CGMCC 1.15082</strain>
    </source>
</reference>
<dbReference type="InterPro" id="IPR050109">
    <property type="entry name" value="HTH-type_TetR-like_transc_reg"/>
</dbReference>
<dbReference type="PROSITE" id="PS50977">
    <property type="entry name" value="HTH_TETR_2"/>
    <property type="match status" value="1"/>
</dbReference>
<evidence type="ECO:0000313" key="7">
    <source>
        <dbReference type="Proteomes" id="UP000646478"/>
    </source>
</evidence>
<reference evidence="6" key="1">
    <citation type="journal article" date="2014" name="Int. J. Syst. Evol. Microbiol.">
        <title>Complete genome sequence of Corynebacterium casei LMG S-19264T (=DSM 44701T), isolated from a smear-ripened cheese.</title>
        <authorList>
            <consortium name="US DOE Joint Genome Institute (JGI-PGF)"/>
            <person name="Walter F."/>
            <person name="Albersmeier A."/>
            <person name="Kalinowski J."/>
            <person name="Ruckert C."/>
        </authorList>
    </citation>
    <scope>NUCLEOTIDE SEQUENCE</scope>
    <source>
        <strain evidence="6">CGMCC 1.15082</strain>
    </source>
</reference>
<dbReference type="Gene3D" id="1.10.357.10">
    <property type="entry name" value="Tetracycline Repressor, domain 2"/>
    <property type="match status" value="1"/>
</dbReference>
<protein>
    <submittedName>
        <fullName evidence="6">TetR family transcriptional regulator</fullName>
    </submittedName>
</protein>
<evidence type="ECO:0000256" key="2">
    <source>
        <dbReference type="ARBA" id="ARBA00023125"/>
    </source>
</evidence>
<keyword evidence="7" id="KW-1185">Reference proteome</keyword>
<dbReference type="PROSITE" id="PS01081">
    <property type="entry name" value="HTH_TETR_1"/>
    <property type="match status" value="1"/>
</dbReference>
<dbReference type="Pfam" id="PF00440">
    <property type="entry name" value="TetR_N"/>
    <property type="match status" value="1"/>
</dbReference>